<dbReference type="GO" id="GO:0016787">
    <property type="term" value="F:hydrolase activity"/>
    <property type="evidence" value="ECO:0007669"/>
    <property type="project" value="UniProtKB-KW"/>
</dbReference>
<dbReference type="PANTHER" id="PTHR43194">
    <property type="entry name" value="HYDROLASE ALPHA/BETA FOLD FAMILY"/>
    <property type="match status" value="1"/>
</dbReference>
<dbReference type="InterPro" id="IPR029058">
    <property type="entry name" value="AB_hydrolase_fold"/>
</dbReference>
<sequence length="288" mass="31001">MAGSKMALALTTLTGRLRTAGPVLAVECMGSPAGRPVLLLPGGGQAKHSWADAAAVLAEAGYWAWSLDLRGHGDSEWAVDGNYTFEAHARDIASVVDQLPRPPVLVGASLGGLVSLLVAGEFRTSVAALVMVDAVPEVPAEAVSRIQQFMHEGRDGFATLDEVAHSVQSYRPDRSGSRDLERLRRNLRQREDGRWVWHWDPEYIAVDRTQTSSDIERFYRAAARLTVPSLLLRGETSDVVEVDAARALLDAAPAMEYAEIAGVGHVVTAGNNGQYAPRLLDFLAAHGL</sequence>
<comment type="caution">
    <text evidence="2">The sequence shown here is derived from an EMBL/GenBank/DDBJ whole genome shotgun (WGS) entry which is preliminary data.</text>
</comment>
<dbReference type="AlphaFoldDB" id="A0A7J9V0R5"/>
<protein>
    <submittedName>
        <fullName evidence="2">Alpha/beta fold hydrolase</fullName>
    </submittedName>
</protein>
<dbReference type="OrthoDB" id="8444301at2"/>
<evidence type="ECO:0000313" key="2">
    <source>
        <dbReference type="EMBL" id="MPV90468.1"/>
    </source>
</evidence>
<organism evidence="2 3">
    <name type="scientific">Georgenia ruanii</name>
    <dbReference type="NCBI Taxonomy" id="348442"/>
    <lineage>
        <taxon>Bacteria</taxon>
        <taxon>Bacillati</taxon>
        <taxon>Actinomycetota</taxon>
        <taxon>Actinomycetes</taxon>
        <taxon>Micrococcales</taxon>
        <taxon>Bogoriellaceae</taxon>
        <taxon>Georgenia</taxon>
    </lineage>
</organism>
<dbReference type="Pfam" id="PF00561">
    <property type="entry name" value="Abhydrolase_1"/>
    <property type="match status" value="1"/>
</dbReference>
<evidence type="ECO:0000259" key="1">
    <source>
        <dbReference type="Pfam" id="PF00561"/>
    </source>
</evidence>
<name>A0A7J9V0R5_9MICO</name>
<feature type="domain" description="AB hydrolase-1" evidence="1">
    <location>
        <begin position="36"/>
        <end position="265"/>
    </location>
</feature>
<keyword evidence="3" id="KW-1185">Reference proteome</keyword>
<accession>A0A7J9V0R5</accession>
<gene>
    <name evidence="2" type="ORF">GB882_17480</name>
</gene>
<dbReference type="EMBL" id="WHPD01003757">
    <property type="protein sequence ID" value="MPV90468.1"/>
    <property type="molecule type" value="Genomic_DNA"/>
</dbReference>
<dbReference type="SUPFAM" id="SSF53474">
    <property type="entry name" value="alpha/beta-Hydrolases"/>
    <property type="match status" value="1"/>
</dbReference>
<dbReference type="InterPro" id="IPR000073">
    <property type="entry name" value="AB_hydrolase_1"/>
</dbReference>
<proteinExistence type="predicted"/>
<dbReference type="InterPro" id="IPR050228">
    <property type="entry name" value="Carboxylesterase_BioH"/>
</dbReference>
<dbReference type="PANTHER" id="PTHR43194:SF2">
    <property type="entry name" value="PEROXISOMAL MEMBRANE PROTEIN LPX1"/>
    <property type="match status" value="1"/>
</dbReference>
<evidence type="ECO:0000313" key="3">
    <source>
        <dbReference type="Proteomes" id="UP000429644"/>
    </source>
</evidence>
<keyword evidence="2" id="KW-0378">Hydrolase</keyword>
<dbReference type="Gene3D" id="3.40.50.1820">
    <property type="entry name" value="alpha/beta hydrolase"/>
    <property type="match status" value="1"/>
</dbReference>
<dbReference type="Proteomes" id="UP000429644">
    <property type="component" value="Unassembled WGS sequence"/>
</dbReference>
<reference evidence="2 3" key="1">
    <citation type="submission" date="2019-10" db="EMBL/GenBank/DDBJ databases">
        <title>Georgenia wutianyii sp. nov. and Georgenia yuyongxinii sp. nov. isolated from plateau pika (Ochotona curzoniae) in the Qinghai-Tibet plateau of China.</title>
        <authorList>
            <person name="Tian Z."/>
        </authorList>
    </citation>
    <scope>NUCLEOTIDE SEQUENCE [LARGE SCALE GENOMIC DNA]</scope>
    <source>
        <strain evidence="2 3">JCM 15130</strain>
    </source>
</reference>